<feature type="domain" description="Response regulatory" evidence="9">
    <location>
        <begin position="10"/>
        <end position="126"/>
    </location>
</feature>
<dbReference type="AlphaFoldDB" id="A0A6B0T6Q5"/>
<dbReference type="InterPro" id="IPR050736">
    <property type="entry name" value="Sensor_HK_Regulatory"/>
</dbReference>
<dbReference type="InterPro" id="IPR003594">
    <property type="entry name" value="HATPase_dom"/>
</dbReference>
<dbReference type="PROSITE" id="PS50109">
    <property type="entry name" value="HIS_KIN"/>
    <property type="match status" value="1"/>
</dbReference>
<dbReference type="InterPro" id="IPR005467">
    <property type="entry name" value="His_kinase_dom"/>
</dbReference>
<accession>A0A6B0T6Q5</accession>
<dbReference type="SUPFAM" id="SSF52172">
    <property type="entry name" value="CheY-like"/>
    <property type="match status" value="1"/>
</dbReference>
<dbReference type="InterPro" id="IPR036097">
    <property type="entry name" value="HisK_dim/P_sf"/>
</dbReference>
<sequence>MTDRSFDPLSVLYVGGDERDAERLARGLEAAVPAFDVTTVQSGDEAVEYVRTTHVNCVVSRQQLPGSDDGIALQQTLTDQGIWLPFVLVPDESVDVAARAVEAGVDRYCVWTTVEETVDSLASVIEDAVAESPPQVDLLDRMNDAFVAVDDRWRFTYLNSRGHEILTEALEDDPSISEIRGRSLWETAPGIVGTSFEEHCRAAMESQRQRSFESYYDRIDRWFDVRLFPSPAGLSIYFYEITDRREYEQTLEHREEVLRQIYRIIADTDCTFEAKVERLLDLGRAELGMEYGTLSRVEGTEYTLSVVAGPDHDVIAPGGTVDLAETNCERVVETESHLALPSVAEDAPELTDRLVYELGVESYLGAPIFVDEEVDGTFCFYDFEPRSEPFSQWELTLVDLMGSWVSYERARERQRVALERERDRLDAVAGTLSHDLRNPLTTANLRLELVAEECNSEHLAELETALERIDTLVDDVLSMARLGPDALDLTTVQLDVLANRAWETAGAPEGTLRTADGLGTVVADEGALQQLLENLFANAVEHGAPEDGDLLVRVGPLDEGAGFYVADNGPGIPADEREEIFERGYSTRSDGTGFGLAIVGRIVDAHDAEISVTEAETGGARFEISGLPSR</sequence>
<dbReference type="EC" id="2.7.13.3" evidence="2"/>
<dbReference type="PROSITE" id="PS50110">
    <property type="entry name" value="RESPONSE_REGULATORY"/>
    <property type="match status" value="1"/>
</dbReference>
<gene>
    <name evidence="10" type="ORF">GRX03_02965</name>
</gene>
<name>A0A6B0T6Q5_9EURY</name>
<comment type="caution">
    <text evidence="7">Lacks conserved residue(s) required for the propagation of feature annotation.</text>
</comment>
<dbReference type="InterPro" id="IPR013656">
    <property type="entry name" value="PAS_4"/>
</dbReference>
<evidence type="ECO:0000259" key="9">
    <source>
        <dbReference type="PROSITE" id="PS50110"/>
    </source>
</evidence>
<dbReference type="Gene3D" id="3.40.50.2300">
    <property type="match status" value="1"/>
</dbReference>
<proteinExistence type="predicted"/>
<evidence type="ECO:0000256" key="5">
    <source>
        <dbReference type="ARBA" id="ARBA00022777"/>
    </source>
</evidence>
<dbReference type="CDD" id="cd00075">
    <property type="entry name" value="HATPase"/>
    <property type="match status" value="1"/>
</dbReference>
<dbReference type="Gene3D" id="3.30.450.20">
    <property type="entry name" value="PAS domain"/>
    <property type="match status" value="1"/>
</dbReference>
<dbReference type="SUPFAM" id="SSF55781">
    <property type="entry name" value="GAF domain-like"/>
    <property type="match status" value="1"/>
</dbReference>
<keyword evidence="3" id="KW-0597">Phosphoprotein</keyword>
<dbReference type="Pfam" id="PF08448">
    <property type="entry name" value="PAS_4"/>
    <property type="match status" value="1"/>
</dbReference>
<evidence type="ECO:0000256" key="4">
    <source>
        <dbReference type="ARBA" id="ARBA00022679"/>
    </source>
</evidence>
<comment type="catalytic activity">
    <reaction evidence="1">
        <text>ATP + protein L-histidine = ADP + protein N-phospho-L-histidine.</text>
        <dbReference type="EC" id="2.7.13.3"/>
    </reaction>
</comment>
<dbReference type="PRINTS" id="PR00344">
    <property type="entry name" value="BCTRLSENSOR"/>
</dbReference>
<dbReference type="Pfam" id="PF01590">
    <property type="entry name" value="GAF"/>
    <property type="match status" value="1"/>
</dbReference>
<dbReference type="Gene3D" id="3.30.565.10">
    <property type="entry name" value="Histidine kinase-like ATPase, C-terminal domain"/>
    <property type="match status" value="1"/>
</dbReference>
<dbReference type="Pfam" id="PF00512">
    <property type="entry name" value="HisKA"/>
    <property type="match status" value="1"/>
</dbReference>
<evidence type="ECO:0000256" key="3">
    <source>
        <dbReference type="ARBA" id="ARBA00022553"/>
    </source>
</evidence>
<dbReference type="CDD" id="cd00082">
    <property type="entry name" value="HisKA"/>
    <property type="match status" value="1"/>
</dbReference>
<feature type="domain" description="Histidine kinase" evidence="8">
    <location>
        <begin position="431"/>
        <end position="625"/>
    </location>
</feature>
<evidence type="ECO:0000259" key="8">
    <source>
        <dbReference type="PROSITE" id="PS50109"/>
    </source>
</evidence>
<evidence type="ECO:0000256" key="6">
    <source>
        <dbReference type="ARBA" id="ARBA00023012"/>
    </source>
</evidence>
<dbReference type="EMBL" id="WUUT01000001">
    <property type="protein sequence ID" value="MXR50570.1"/>
    <property type="molecule type" value="Genomic_DNA"/>
</dbReference>
<reference evidence="10 11" key="1">
    <citation type="submission" date="2019-12" db="EMBL/GenBank/DDBJ databases">
        <title>Isolation and characterization of three novel carbon monoxide-oxidizing members of Halobacteria from salione crusts and soils.</title>
        <authorList>
            <person name="Myers M.R."/>
            <person name="King G.M."/>
        </authorList>
    </citation>
    <scope>NUCLEOTIDE SEQUENCE [LARGE SCALE GENOMIC DNA]</scope>
    <source>
        <strain evidence="10 11">WSH3</strain>
    </source>
</reference>
<dbReference type="OrthoDB" id="342253at2157"/>
<dbReference type="InterPro" id="IPR003018">
    <property type="entry name" value="GAF"/>
</dbReference>
<dbReference type="InterPro" id="IPR035965">
    <property type="entry name" value="PAS-like_dom_sf"/>
</dbReference>
<dbReference type="InterPro" id="IPR003661">
    <property type="entry name" value="HisK_dim/P_dom"/>
</dbReference>
<dbReference type="InterPro" id="IPR004358">
    <property type="entry name" value="Sig_transdc_His_kin-like_C"/>
</dbReference>
<dbReference type="GO" id="GO:0000155">
    <property type="term" value="F:phosphorelay sensor kinase activity"/>
    <property type="evidence" value="ECO:0007669"/>
    <property type="project" value="InterPro"/>
</dbReference>
<dbReference type="InterPro" id="IPR029016">
    <property type="entry name" value="GAF-like_dom_sf"/>
</dbReference>
<dbReference type="Gene3D" id="1.10.287.130">
    <property type="match status" value="1"/>
</dbReference>
<dbReference type="RefSeq" id="WP_159762688.1">
    <property type="nucleotide sequence ID" value="NZ_WUUT01000001.1"/>
</dbReference>
<keyword evidence="4" id="KW-0808">Transferase</keyword>
<dbReference type="Proteomes" id="UP000466535">
    <property type="component" value="Unassembled WGS sequence"/>
</dbReference>
<keyword evidence="11" id="KW-1185">Reference proteome</keyword>
<dbReference type="PANTHER" id="PTHR43711">
    <property type="entry name" value="TWO-COMPONENT HISTIDINE KINASE"/>
    <property type="match status" value="1"/>
</dbReference>
<dbReference type="SMART" id="SM00388">
    <property type="entry name" value="HisKA"/>
    <property type="match status" value="1"/>
</dbReference>
<protein>
    <recommendedName>
        <fullName evidence="2">histidine kinase</fullName>
        <ecNumber evidence="2">2.7.13.3</ecNumber>
    </recommendedName>
</protein>
<dbReference type="SUPFAM" id="SSF55785">
    <property type="entry name" value="PYP-like sensor domain (PAS domain)"/>
    <property type="match status" value="1"/>
</dbReference>
<comment type="caution">
    <text evidence="10">The sequence shown here is derived from an EMBL/GenBank/DDBJ whole genome shotgun (WGS) entry which is preliminary data.</text>
</comment>
<organism evidence="10 11">
    <name type="scientific">Halovenus carboxidivorans</name>
    <dbReference type="NCBI Taxonomy" id="2692199"/>
    <lineage>
        <taxon>Archaea</taxon>
        <taxon>Methanobacteriati</taxon>
        <taxon>Methanobacteriota</taxon>
        <taxon>Stenosarchaea group</taxon>
        <taxon>Halobacteria</taxon>
        <taxon>Halobacteriales</taxon>
        <taxon>Haloarculaceae</taxon>
        <taxon>Halovenus</taxon>
    </lineage>
</organism>
<dbReference type="Gene3D" id="3.30.450.40">
    <property type="match status" value="1"/>
</dbReference>
<dbReference type="InterPro" id="IPR011006">
    <property type="entry name" value="CheY-like_superfamily"/>
</dbReference>
<evidence type="ECO:0000256" key="2">
    <source>
        <dbReference type="ARBA" id="ARBA00012438"/>
    </source>
</evidence>
<keyword evidence="5" id="KW-0418">Kinase</keyword>
<dbReference type="SUPFAM" id="SSF55874">
    <property type="entry name" value="ATPase domain of HSP90 chaperone/DNA topoisomerase II/histidine kinase"/>
    <property type="match status" value="1"/>
</dbReference>
<evidence type="ECO:0000256" key="1">
    <source>
        <dbReference type="ARBA" id="ARBA00000085"/>
    </source>
</evidence>
<evidence type="ECO:0000313" key="10">
    <source>
        <dbReference type="EMBL" id="MXR50570.1"/>
    </source>
</evidence>
<dbReference type="SMART" id="SM00387">
    <property type="entry name" value="HATPase_c"/>
    <property type="match status" value="1"/>
</dbReference>
<dbReference type="InterPro" id="IPR001789">
    <property type="entry name" value="Sig_transdc_resp-reg_receiver"/>
</dbReference>
<dbReference type="SUPFAM" id="SSF47384">
    <property type="entry name" value="Homodimeric domain of signal transducing histidine kinase"/>
    <property type="match status" value="1"/>
</dbReference>
<evidence type="ECO:0000256" key="7">
    <source>
        <dbReference type="PROSITE-ProRule" id="PRU00169"/>
    </source>
</evidence>
<dbReference type="PANTHER" id="PTHR43711:SF1">
    <property type="entry name" value="HISTIDINE KINASE 1"/>
    <property type="match status" value="1"/>
</dbReference>
<evidence type="ECO:0000313" key="11">
    <source>
        <dbReference type="Proteomes" id="UP000466535"/>
    </source>
</evidence>
<dbReference type="InterPro" id="IPR036890">
    <property type="entry name" value="HATPase_C_sf"/>
</dbReference>
<keyword evidence="6" id="KW-0902">Two-component regulatory system</keyword>
<dbReference type="Pfam" id="PF02518">
    <property type="entry name" value="HATPase_c"/>
    <property type="match status" value="1"/>
</dbReference>